<reference evidence="1 2" key="1">
    <citation type="submission" date="2016-03" db="EMBL/GenBank/DDBJ databases">
        <title>Whole genome sequencing of Grifola frondosa 9006-11.</title>
        <authorList>
            <person name="Min B."/>
            <person name="Park H."/>
            <person name="Kim J.-G."/>
            <person name="Cho H."/>
            <person name="Oh Y.-L."/>
            <person name="Kong W.-S."/>
            <person name="Choi I.-G."/>
        </authorList>
    </citation>
    <scope>NUCLEOTIDE SEQUENCE [LARGE SCALE GENOMIC DNA]</scope>
    <source>
        <strain evidence="1 2">9006-11</strain>
    </source>
</reference>
<dbReference type="OMA" id="YEHIEWI"/>
<keyword evidence="2" id="KW-1185">Reference proteome</keyword>
<dbReference type="EMBL" id="LUGG01000006">
    <property type="protein sequence ID" value="OBZ74180.1"/>
    <property type="molecule type" value="Genomic_DNA"/>
</dbReference>
<evidence type="ECO:0000313" key="2">
    <source>
        <dbReference type="Proteomes" id="UP000092993"/>
    </source>
</evidence>
<dbReference type="OrthoDB" id="2740224at2759"/>
<organism evidence="1 2">
    <name type="scientific">Grifola frondosa</name>
    <name type="common">Maitake</name>
    <name type="synonym">Polyporus frondosus</name>
    <dbReference type="NCBI Taxonomy" id="5627"/>
    <lineage>
        <taxon>Eukaryota</taxon>
        <taxon>Fungi</taxon>
        <taxon>Dikarya</taxon>
        <taxon>Basidiomycota</taxon>
        <taxon>Agaricomycotina</taxon>
        <taxon>Agaricomycetes</taxon>
        <taxon>Polyporales</taxon>
        <taxon>Grifolaceae</taxon>
        <taxon>Grifola</taxon>
    </lineage>
</organism>
<proteinExistence type="predicted"/>
<sequence length="190" mass="20671">MAGVHHPAGRVSAFSSISAAIPPVNRVRVPQRVPEPPRSTHGLRVSCGPVDLDLVGALPGQGVPMRQLCTGRASNIVATIQGGNQAVLLETGLASMQLKILWPTYEDYMHSRSIALFSNGRPLSRGELAIAVAAEFSVFFERARREYWSSEPGSQWDLRGRRAPCLDDLAVVSIHHVAGDVFYAEVFQEL</sequence>
<dbReference type="AlphaFoldDB" id="A0A1C7MBA6"/>
<name>A0A1C7MBA6_GRIFR</name>
<accession>A0A1C7MBA6</accession>
<protein>
    <submittedName>
        <fullName evidence="1">Uncharacterized protein</fullName>
    </submittedName>
</protein>
<comment type="caution">
    <text evidence="1">The sequence shown here is derived from an EMBL/GenBank/DDBJ whole genome shotgun (WGS) entry which is preliminary data.</text>
</comment>
<evidence type="ECO:0000313" key="1">
    <source>
        <dbReference type="EMBL" id="OBZ74180.1"/>
    </source>
</evidence>
<dbReference type="Proteomes" id="UP000092993">
    <property type="component" value="Unassembled WGS sequence"/>
</dbReference>
<gene>
    <name evidence="1" type="ORF">A0H81_06116</name>
</gene>